<organism evidence="1 2">
    <name type="scientific">Holothuria leucospilota</name>
    <name type="common">Black long sea cucumber</name>
    <name type="synonym">Mertensiothuria leucospilota</name>
    <dbReference type="NCBI Taxonomy" id="206669"/>
    <lineage>
        <taxon>Eukaryota</taxon>
        <taxon>Metazoa</taxon>
        <taxon>Echinodermata</taxon>
        <taxon>Eleutherozoa</taxon>
        <taxon>Echinozoa</taxon>
        <taxon>Holothuroidea</taxon>
        <taxon>Aspidochirotacea</taxon>
        <taxon>Aspidochirotida</taxon>
        <taxon>Holothuriidae</taxon>
        <taxon>Holothuria</taxon>
    </lineage>
</organism>
<evidence type="ECO:0000313" key="1">
    <source>
        <dbReference type="EMBL" id="KAJ8030501.1"/>
    </source>
</evidence>
<accession>A0A9Q1BPZ9</accession>
<sequence length="52" mass="5820">MKRVCVPTCYAVVNGESGVRRGALEAPPLRLLVQSYVPYKVSVCLFFMPNLF</sequence>
<keyword evidence="2" id="KW-1185">Reference proteome</keyword>
<dbReference type="AlphaFoldDB" id="A0A9Q1BPZ9"/>
<comment type="caution">
    <text evidence="1">The sequence shown here is derived from an EMBL/GenBank/DDBJ whole genome shotgun (WGS) entry which is preliminary data.</text>
</comment>
<gene>
    <name evidence="1" type="ORF">HOLleu_26945</name>
</gene>
<name>A0A9Q1BPZ9_HOLLE</name>
<reference evidence="1" key="1">
    <citation type="submission" date="2021-10" db="EMBL/GenBank/DDBJ databases">
        <title>Tropical sea cucumber genome reveals ecological adaptation and Cuvierian tubules defense mechanism.</title>
        <authorList>
            <person name="Chen T."/>
        </authorList>
    </citation>
    <scope>NUCLEOTIDE SEQUENCE</scope>
    <source>
        <strain evidence="1">Nanhai2018</strain>
        <tissue evidence="1">Muscle</tissue>
    </source>
</reference>
<evidence type="ECO:0000313" key="2">
    <source>
        <dbReference type="Proteomes" id="UP001152320"/>
    </source>
</evidence>
<protein>
    <submittedName>
        <fullName evidence="1">Uncharacterized protein</fullName>
    </submittedName>
</protein>
<proteinExistence type="predicted"/>
<dbReference type="EMBL" id="JAIZAY010000013">
    <property type="protein sequence ID" value="KAJ8030501.1"/>
    <property type="molecule type" value="Genomic_DNA"/>
</dbReference>
<dbReference type="Proteomes" id="UP001152320">
    <property type="component" value="Chromosome 13"/>
</dbReference>